<evidence type="ECO:0000313" key="3">
    <source>
        <dbReference type="EMBL" id="KAF4345709.1"/>
    </source>
</evidence>
<keyword evidence="2" id="KW-0732">Signal</keyword>
<reference evidence="3" key="2">
    <citation type="submission" date="2020-02" db="EMBL/GenBank/DDBJ databases">
        <title>Identification and distribution of gene clusters putatively required for synthesis of sphingolipid metabolism inhibitors in phylogenetically diverse species of the filamentous fungus Fusarium.</title>
        <authorList>
            <person name="Kim H.-S."/>
            <person name="Busman M."/>
            <person name="Brown D.W."/>
            <person name="Divon H."/>
            <person name="Uhlig S."/>
            <person name="Proctor R.H."/>
        </authorList>
    </citation>
    <scope>NUCLEOTIDE SEQUENCE</scope>
    <source>
        <strain evidence="3">NRRL 25174</strain>
    </source>
</reference>
<feature type="region of interest" description="Disordered" evidence="1">
    <location>
        <begin position="18"/>
        <end position="104"/>
    </location>
</feature>
<protein>
    <submittedName>
        <fullName evidence="3">Uncharacterized protein</fullName>
    </submittedName>
</protein>
<keyword evidence="4" id="KW-1185">Reference proteome</keyword>
<dbReference type="AlphaFoldDB" id="A0A9P5AVU1"/>
<comment type="caution">
    <text evidence="3">The sequence shown here is derived from an EMBL/GenBank/DDBJ whole genome shotgun (WGS) entry which is preliminary data.</text>
</comment>
<evidence type="ECO:0000256" key="1">
    <source>
        <dbReference type="SAM" id="MobiDB-lite"/>
    </source>
</evidence>
<feature type="chain" id="PRO_5040498831" evidence="2">
    <location>
        <begin position="20"/>
        <end position="104"/>
    </location>
</feature>
<dbReference type="EMBL" id="PVQB02000019">
    <property type="protein sequence ID" value="KAF4345709.1"/>
    <property type="molecule type" value="Genomic_DNA"/>
</dbReference>
<gene>
    <name evidence="3" type="ORF">FBEOM_367</name>
</gene>
<organism evidence="3 4">
    <name type="scientific">Fusarium beomiforme</name>
    <dbReference type="NCBI Taxonomy" id="44412"/>
    <lineage>
        <taxon>Eukaryota</taxon>
        <taxon>Fungi</taxon>
        <taxon>Dikarya</taxon>
        <taxon>Ascomycota</taxon>
        <taxon>Pezizomycotina</taxon>
        <taxon>Sordariomycetes</taxon>
        <taxon>Hypocreomycetidae</taxon>
        <taxon>Hypocreales</taxon>
        <taxon>Nectriaceae</taxon>
        <taxon>Fusarium</taxon>
        <taxon>Fusarium burgessii species complex</taxon>
    </lineage>
</organism>
<feature type="compositionally biased region" description="Pro residues" evidence="1">
    <location>
        <begin position="62"/>
        <end position="104"/>
    </location>
</feature>
<proteinExistence type="predicted"/>
<evidence type="ECO:0000256" key="2">
    <source>
        <dbReference type="SAM" id="SignalP"/>
    </source>
</evidence>
<reference evidence="3" key="1">
    <citation type="journal article" date="2017" name="Mycologia">
        <title>Fusarium algeriense, sp. nov., a novel toxigenic crown rot pathogen of durum wheat from Algeria is nested in the Fusarium burgessii species complex.</title>
        <authorList>
            <person name="Laraba I."/>
            <person name="Keddad A."/>
            <person name="Boureghda H."/>
            <person name="Abdallah N."/>
            <person name="Vaughan M.M."/>
            <person name="Proctor R.H."/>
            <person name="Busman M."/>
            <person name="O'Donnell K."/>
        </authorList>
    </citation>
    <scope>NUCLEOTIDE SEQUENCE</scope>
    <source>
        <strain evidence="3">NRRL 25174</strain>
    </source>
</reference>
<feature type="signal peptide" evidence="2">
    <location>
        <begin position="1"/>
        <end position="19"/>
    </location>
</feature>
<name>A0A9P5AVU1_9HYPO</name>
<feature type="compositionally biased region" description="Low complexity" evidence="1">
    <location>
        <begin position="50"/>
        <end position="61"/>
    </location>
</feature>
<evidence type="ECO:0000313" key="4">
    <source>
        <dbReference type="Proteomes" id="UP000730481"/>
    </source>
</evidence>
<dbReference type="Proteomes" id="UP000730481">
    <property type="component" value="Unassembled WGS sequence"/>
</dbReference>
<accession>A0A9P5AVU1</accession>
<sequence length="104" mass="10096">MKTSFVAFVLALAAPLSMAAPFPHGGPGGFYPPSPPPSINGTQPGGPGGWLPVPGNGQQPGVPTPGPIPTPPPMIPVPPPSVPTPPAAPTGPVVAPTPTPLPGQ</sequence>